<dbReference type="RefSeq" id="XP_024406589.1">
    <property type="nucleotide sequence ID" value="XM_024548578.1"/>
</dbReference>
<keyword evidence="2" id="KW-1185">Reference proteome</keyword>
<dbReference type="GeneID" id="36347275"/>
<proteinExistence type="predicted"/>
<sequence>MPGCMAAQRSHCSTLGGSLAYVANGNKPTRACRYVRPLAETWR</sequence>
<dbReference type="EMBL" id="JPDN02000002">
    <property type="protein sequence ID" value="PON30120.1"/>
    <property type="molecule type" value="Genomic_DNA"/>
</dbReference>
<dbReference type="AlphaFoldDB" id="A0A2P5A0Q2"/>
<comment type="caution">
    <text evidence="1">The sequence shown here is derived from an EMBL/GenBank/DDBJ whole genome shotgun (WGS) entry which is preliminary data.</text>
</comment>
<accession>A0A2P5A0Q2</accession>
<evidence type="ECO:0000313" key="1">
    <source>
        <dbReference type="EMBL" id="PON30120.1"/>
    </source>
</evidence>
<reference evidence="1 2" key="1">
    <citation type="journal article" date="2016" name="Genome Announc.">
        <title>Draft Whole-Genome Sequence of Trichoderma gamsii T6085, a Promising Biocontrol Agent of Fusarium Head Blight on Wheat.</title>
        <authorList>
            <person name="Baroncelli R."/>
            <person name="Zapparata A."/>
            <person name="Piaggeschi G."/>
            <person name="Sarrocco S."/>
            <person name="Vannacci G."/>
        </authorList>
    </citation>
    <scope>NUCLEOTIDE SEQUENCE [LARGE SCALE GENOMIC DNA]</scope>
    <source>
        <strain evidence="1 2">T6085</strain>
    </source>
</reference>
<organism evidence="1 2">
    <name type="scientific">Trichoderma gamsii</name>
    <dbReference type="NCBI Taxonomy" id="398673"/>
    <lineage>
        <taxon>Eukaryota</taxon>
        <taxon>Fungi</taxon>
        <taxon>Dikarya</taxon>
        <taxon>Ascomycota</taxon>
        <taxon>Pezizomycotina</taxon>
        <taxon>Sordariomycetes</taxon>
        <taxon>Hypocreomycetidae</taxon>
        <taxon>Hypocreales</taxon>
        <taxon>Hypocreaceae</taxon>
        <taxon>Trichoderma</taxon>
    </lineage>
</organism>
<protein>
    <submittedName>
        <fullName evidence="1">Uncharacterized protein</fullName>
    </submittedName>
</protein>
<evidence type="ECO:0000313" key="2">
    <source>
        <dbReference type="Proteomes" id="UP000054821"/>
    </source>
</evidence>
<gene>
    <name evidence="1" type="ORF">TGAM01_v200560</name>
</gene>
<dbReference type="Proteomes" id="UP000054821">
    <property type="component" value="Unassembled WGS sequence"/>
</dbReference>
<name>A0A2P5A0Q2_9HYPO</name>